<dbReference type="Proteomes" id="UP000235786">
    <property type="component" value="Unassembled WGS sequence"/>
</dbReference>
<gene>
    <name evidence="2" type="ORF">L207DRAFT_511647</name>
</gene>
<evidence type="ECO:0000313" key="3">
    <source>
        <dbReference type="Proteomes" id="UP000235786"/>
    </source>
</evidence>
<feature type="transmembrane region" description="Helical" evidence="1">
    <location>
        <begin position="30"/>
        <end position="50"/>
    </location>
</feature>
<organism evidence="2 3">
    <name type="scientific">Hyaloscypha variabilis (strain UAMH 11265 / GT02V1 / F)</name>
    <name type="common">Meliniomyces variabilis</name>
    <dbReference type="NCBI Taxonomy" id="1149755"/>
    <lineage>
        <taxon>Eukaryota</taxon>
        <taxon>Fungi</taxon>
        <taxon>Dikarya</taxon>
        <taxon>Ascomycota</taxon>
        <taxon>Pezizomycotina</taxon>
        <taxon>Leotiomycetes</taxon>
        <taxon>Helotiales</taxon>
        <taxon>Hyaloscyphaceae</taxon>
        <taxon>Hyaloscypha</taxon>
        <taxon>Hyaloscypha variabilis</taxon>
    </lineage>
</organism>
<accession>A0A2J6RTP2</accession>
<protein>
    <submittedName>
        <fullName evidence="2">Uncharacterized protein</fullName>
    </submittedName>
</protein>
<dbReference type="EMBL" id="KZ613944">
    <property type="protein sequence ID" value="PMD41887.1"/>
    <property type="molecule type" value="Genomic_DNA"/>
</dbReference>
<reference evidence="2 3" key="1">
    <citation type="submission" date="2016-04" db="EMBL/GenBank/DDBJ databases">
        <title>A degradative enzymes factory behind the ericoid mycorrhizal symbiosis.</title>
        <authorList>
            <consortium name="DOE Joint Genome Institute"/>
            <person name="Martino E."/>
            <person name="Morin E."/>
            <person name="Grelet G."/>
            <person name="Kuo A."/>
            <person name="Kohler A."/>
            <person name="Daghino S."/>
            <person name="Barry K."/>
            <person name="Choi C."/>
            <person name="Cichocki N."/>
            <person name="Clum A."/>
            <person name="Copeland A."/>
            <person name="Hainaut M."/>
            <person name="Haridas S."/>
            <person name="Labutti K."/>
            <person name="Lindquist E."/>
            <person name="Lipzen A."/>
            <person name="Khouja H.-R."/>
            <person name="Murat C."/>
            <person name="Ohm R."/>
            <person name="Olson A."/>
            <person name="Spatafora J."/>
            <person name="Veneault-Fourrey C."/>
            <person name="Henrissat B."/>
            <person name="Grigoriev I."/>
            <person name="Martin F."/>
            <person name="Perotto S."/>
        </authorList>
    </citation>
    <scope>NUCLEOTIDE SEQUENCE [LARGE SCALE GENOMIC DNA]</scope>
    <source>
        <strain evidence="2 3">F</strain>
    </source>
</reference>
<evidence type="ECO:0000256" key="1">
    <source>
        <dbReference type="SAM" id="Phobius"/>
    </source>
</evidence>
<keyword evidence="3" id="KW-1185">Reference proteome</keyword>
<keyword evidence="1" id="KW-0812">Transmembrane</keyword>
<name>A0A2J6RTP2_HYAVF</name>
<evidence type="ECO:0000313" key="2">
    <source>
        <dbReference type="EMBL" id="PMD41887.1"/>
    </source>
</evidence>
<keyword evidence="1" id="KW-1133">Transmembrane helix</keyword>
<keyword evidence="1" id="KW-0472">Membrane</keyword>
<dbReference type="AlphaFoldDB" id="A0A2J6RTP2"/>
<proteinExistence type="predicted"/>
<sequence length="95" mass="10114">MAKRPTRTPDSMVYVLLLETCEAPPVKVPVVAFAAVTAAVAVTFSWVVLFRAFEVVKSVKALVVEVVSGFVVTTVASRVVDLVRDVVAVKGLVVV</sequence>